<evidence type="ECO:0000313" key="3">
    <source>
        <dbReference type="EMBL" id="SDK29775.1"/>
    </source>
</evidence>
<feature type="compositionally biased region" description="Low complexity" evidence="1">
    <location>
        <begin position="19"/>
        <end position="45"/>
    </location>
</feature>
<feature type="chain" id="PRO_5011770265" evidence="2">
    <location>
        <begin position="22"/>
        <end position="182"/>
    </location>
</feature>
<organism evidence="3 4">
    <name type="scientific">Lentzea albidocapillata subsp. violacea</name>
    <dbReference type="NCBI Taxonomy" id="128104"/>
    <lineage>
        <taxon>Bacteria</taxon>
        <taxon>Bacillati</taxon>
        <taxon>Actinomycetota</taxon>
        <taxon>Actinomycetes</taxon>
        <taxon>Pseudonocardiales</taxon>
        <taxon>Pseudonocardiaceae</taxon>
        <taxon>Lentzea</taxon>
    </lineage>
</organism>
<protein>
    <submittedName>
        <fullName evidence="3">Uncharacterized protein</fullName>
    </submittedName>
</protein>
<dbReference type="AlphaFoldDB" id="A0A1G9AT86"/>
<gene>
    <name evidence="3" type="ORF">SAMN04488074_10595</name>
</gene>
<dbReference type="Proteomes" id="UP000199682">
    <property type="component" value="Unassembled WGS sequence"/>
</dbReference>
<reference evidence="4" key="1">
    <citation type="submission" date="2016-10" db="EMBL/GenBank/DDBJ databases">
        <authorList>
            <person name="Varghese N."/>
            <person name="Submissions S."/>
        </authorList>
    </citation>
    <scope>NUCLEOTIDE SEQUENCE [LARGE SCALE GENOMIC DNA]</scope>
    <source>
        <strain evidence="4">DSM 44796</strain>
    </source>
</reference>
<proteinExistence type="predicted"/>
<dbReference type="EMBL" id="FNET01000005">
    <property type="protein sequence ID" value="SDK29775.1"/>
    <property type="molecule type" value="Genomic_DNA"/>
</dbReference>
<sequence length="182" mass="19249">MNRIAASVLTALLVLSGTACSSPSTGTSSSTGSSSDARPADAAAPVETKATPKTAKDVTEALVGKIPSLTLAKVFTAEDDPNRQLGRPNSYTSKTFFTDSRIAAELLEFAKENDPLRGGSVEVFETEALATARKNYIQEFGKTTPLLAEYNYVVGGVLLRVSKELTPAQAKEYETALNEILG</sequence>
<evidence type="ECO:0000313" key="4">
    <source>
        <dbReference type="Proteomes" id="UP000199682"/>
    </source>
</evidence>
<feature type="signal peptide" evidence="2">
    <location>
        <begin position="1"/>
        <end position="21"/>
    </location>
</feature>
<feature type="region of interest" description="Disordered" evidence="1">
    <location>
        <begin position="19"/>
        <end position="53"/>
    </location>
</feature>
<keyword evidence="2" id="KW-0732">Signal</keyword>
<accession>A0A1G9AT86</accession>
<dbReference type="PROSITE" id="PS51257">
    <property type="entry name" value="PROKAR_LIPOPROTEIN"/>
    <property type="match status" value="1"/>
</dbReference>
<dbReference type="RefSeq" id="WP_090006147.1">
    <property type="nucleotide sequence ID" value="NZ_FNET01000005.1"/>
</dbReference>
<evidence type="ECO:0000256" key="1">
    <source>
        <dbReference type="SAM" id="MobiDB-lite"/>
    </source>
</evidence>
<evidence type="ECO:0000256" key="2">
    <source>
        <dbReference type="SAM" id="SignalP"/>
    </source>
</evidence>
<name>A0A1G9AT86_9PSEU</name>